<dbReference type="Gene3D" id="1.25.50.10">
    <property type="entry name" value="Peptidase M1, alanyl aminopeptidase, C-terminal domain"/>
    <property type="match status" value="1"/>
</dbReference>
<protein>
    <recommendedName>
        <fullName evidence="5 12">Aminopeptidase N</fullName>
        <ecNumber evidence="4 12">3.4.11.2</ecNumber>
    </recommendedName>
</protein>
<dbReference type="InterPro" id="IPR014782">
    <property type="entry name" value="Peptidase_M1_dom"/>
</dbReference>
<dbReference type="SUPFAM" id="SSF63737">
    <property type="entry name" value="Leukotriene A4 hydrolase N-terminal domain"/>
    <property type="match status" value="1"/>
</dbReference>
<dbReference type="FunFam" id="1.10.390.10:FF:000002">
    <property type="entry name" value="Aminopeptidase N"/>
    <property type="match status" value="1"/>
</dbReference>
<name>A0A0K0XYT7_9GAMM</name>
<dbReference type="GO" id="GO:0016285">
    <property type="term" value="F:alanyl aminopeptidase activity"/>
    <property type="evidence" value="ECO:0007669"/>
    <property type="project" value="UniProtKB-EC"/>
</dbReference>
<dbReference type="InterPro" id="IPR035414">
    <property type="entry name" value="Peptidase_M1_pepN_Ig-like"/>
</dbReference>
<dbReference type="STRING" id="1579979.WM2015_2475"/>
<organism evidence="13 14">
    <name type="scientific">Wenzhouxiangella marina</name>
    <dbReference type="NCBI Taxonomy" id="1579979"/>
    <lineage>
        <taxon>Bacteria</taxon>
        <taxon>Pseudomonadati</taxon>
        <taxon>Pseudomonadota</taxon>
        <taxon>Gammaproteobacteria</taxon>
        <taxon>Chromatiales</taxon>
        <taxon>Wenzhouxiangellaceae</taxon>
        <taxon>Wenzhouxiangella</taxon>
    </lineage>
</organism>
<dbReference type="EMBL" id="CP012154">
    <property type="protein sequence ID" value="AKS42835.1"/>
    <property type="molecule type" value="Genomic_DNA"/>
</dbReference>
<comment type="catalytic activity">
    <reaction evidence="1">
        <text>Release of an N-terminal amino acid, Xaa-|-Yaa- from a peptide, amide or arylamide. Xaa is preferably Ala, but may be most amino acids including Pro (slow action). When a terminal hydrophobic residue is followed by a prolyl residue, the two may be released as an intact Xaa-Pro dipeptide.</text>
        <dbReference type="EC" id="3.4.11.2"/>
    </reaction>
</comment>
<dbReference type="NCBIfam" id="TIGR02414">
    <property type="entry name" value="pepN_proteo"/>
    <property type="match status" value="1"/>
</dbReference>
<dbReference type="Pfam" id="PF17900">
    <property type="entry name" value="Peptidase_M1_N"/>
    <property type="match status" value="1"/>
</dbReference>
<evidence type="ECO:0000256" key="7">
    <source>
        <dbReference type="ARBA" id="ARBA00022670"/>
    </source>
</evidence>
<dbReference type="RefSeq" id="WP_049726364.1">
    <property type="nucleotide sequence ID" value="NZ_CP012154.1"/>
</dbReference>
<evidence type="ECO:0000256" key="2">
    <source>
        <dbReference type="ARBA" id="ARBA00001947"/>
    </source>
</evidence>
<dbReference type="CDD" id="cd09600">
    <property type="entry name" value="M1_APN"/>
    <property type="match status" value="1"/>
</dbReference>
<proteinExistence type="inferred from homology"/>
<dbReference type="InterPro" id="IPR038438">
    <property type="entry name" value="PepN_Ig-like_sf"/>
</dbReference>
<dbReference type="Gene3D" id="1.10.390.10">
    <property type="entry name" value="Neutral Protease Domain 2"/>
    <property type="match status" value="1"/>
</dbReference>
<dbReference type="InterPro" id="IPR037144">
    <property type="entry name" value="Peptidase_M1_pepN_C_sf"/>
</dbReference>
<dbReference type="InterPro" id="IPR012779">
    <property type="entry name" value="Peptidase_M1_pepN"/>
</dbReference>
<dbReference type="AlphaFoldDB" id="A0A0K0XYT7"/>
<evidence type="ECO:0000256" key="5">
    <source>
        <dbReference type="ARBA" id="ARBA00015611"/>
    </source>
</evidence>
<dbReference type="GO" id="GO:0006508">
    <property type="term" value="P:proteolysis"/>
    <property type="evidence" value="ECO:0007669"/>
    <property type="project" value="UniProtKB-UniRule"/>
</dbReference>
<dbReference type="Pfam" id="PF01433">
    <property type="entry name" value="Peptidase_M1"/>
    <property type="match status" value="1"/>
</dbReference>
<evidence type="ECO:0000256" key="3">
    <source>
        <dbReference type="ARBA" id="ARBA00010136"/>
    </source>
</evidence>
<dbReference type="GO" id="GO:0008270">
    <property type="term" value="F:zinc ion binding"/>
    <property type="evidence" value="ECO:0007669"/>
    <property type="project" value="InterPro"/>
</dbReference>
<comment type="similarity">
    <text evidence="3">Belongs to the peptidase M1 family.</text>
</comment>
<keyword evidence="10" id="KW-0862">Zinc</keyword>
<evidence type="ECO:0000256" key="6">
    <source>
        <dbReference type="ARBA" id="ARBA00022438"/>
    </source>
</evidence>
<evidence type="ECO:0000313" key="14">
    <source>
        <dbReference type="Proteomes" id="UP000066624"/>
    </source>
</evidence>
<dbReference type="KEGG" id="wma:WM2015_2475"/>
<keyword evidence="9" id="KW-0378">Hydrolase</keyword>
<evidence type="ECO:0000313" key="13">
    <source>
        <dbReference type="EMBL" id="AKS42835.1"/>
    </source>
</evidence>
<dbReference type="Gene3D" id="2.60.40.1840">
    <property type="match status" value="1"/>
</dbReference>
<evidence type="ECO:0000256" key="4">
    <source>
        <dbReference type="ARBA" id="ARBA00012564"/>
    </source>
</evidence>
<dbReference type="Gene3D" id="3.30.2010.30">
    <property type="match status" value="1"/>
</dbReference>
<dbReference type="InterPro" id="IPR027268">
    <property type="entry name" value="Peptidase_M4/M1_CTD_sf"/>
</dbReference>
<gene>
    <name evidence="13" type="ORF">WM2015_2475</name>
</gene>
<dbReference type="PANTHER" id="PTHR46322:SF1">
    <property type="entry name" value="PUROMYCIN-SENSITIVE AMINOPEPTIDASE"/>
    <property type="match status" value="1"/>
</dbReference>
<dbReference type="InterPro" id="IPR024601">
    <property type="entry name" value="Peptidase_M1_pepN_C"/>
</dbReference>
<sequence>MAARGDQGRRPILRGDYRPPAWLVDHVDLELELAAESTRVLAHLDVRRNPEALDREPLRLSGVELKTRRVLVDGQPLADRQRTMDGESMVIGGVPDVARITTEVEIHPERNTALEGLYAAGSSLLTQCEAEGFRKITWFPDRPDVMATFRVRLIADRARYPLLLSNGNQLESGELEDGRHYAVWEDPFPKPSYLFAVVAADLAVLEDHFTTRSGRQVALKVYSEPVNLHRLDHAMASLKRAMAWDEERWGLEYDLDVYHIIATHDFNMGAMENKSLNIFNARYVLADPDTATDADYEAVEAVIGHEYFHNWTGNRVTCRDWFQLTLKEGLTVFRDQEFTADLRSRAVKRIADVATLMARQFPEDAGPMAHSVRPERYIEINNFYTATVYEKGAEVVRMYQTLLGREGFRRGLDLYFERHDGQAVTCDDFLAAMADANDRDLTQFARWYAQVGTPRLEMTTDYDHERGHYILRFRQSLSAHPDNEQRGPLMVPVKIGFLGPDNQPLPVTRVGEDGEGAETRLLVLTNVDAEFRFDQLPPDALPSVLRDFSAPVRLDYDWSDEQLARLAGHDPDPFSRWQAMRRLAERVLTAAIEAGARLPDAVELLIAAWKAVLEDETLDPALAAELLSLPSEAELAQQRDPVDVDCIHESRKALLMRLSQVLEPVLRARYLACRDGAAWSDSPEAVGRRALSNLILNLMLDGQCEAADGLAVDHYESADNMTDRMGALKALVHGRVGAADRALRGFEDRYRDDPLVMDKWFAVQASVAGADAVRRIEALMAHPAFSLKNPNKVRALLGTFGLHNPTGFHAADGSGYALMGRVIRELDGINPQVAARLATVFNRWQAYGAERAGRMRGELEAIADKKGLSPDVEEIVKAALRAGTRKD</sequence>
<evidence type="ECO:0000256" key="10">
    <source>
        <dbReference type="ARBA" id="ARBA00022833"/>
    </source>
</evidence>
<keyword evidence="6 13" id="KW-0031">Aminopeptidase</keyword>
<accession>A0A0K0XYT7</accession>
<dbReference type="PANTHER" id="PTHR46322">
    <property type="entry name" value="PUROMYCIN-SENSITIVE AMINOPEPTIDASE"/>
    <property type="match status" value="1"/>
</dbReference>
<reference evidence="13 14" key="1">
    <citation type="submission" date="2015-07" db="EMBL/GenBank/DDBJ databases">
        <authorList>
            <person name="Noorani M."/>
        </authorList>
    </citation>
    <scope>NUCLEOTIDE SEQUENCE [LARGE SCALE GENOMIC DNA]</scope>
    <source>
        <strain evidence="13 14">KCTC 42284</strain>
    </source>
</reference>
<keyword evidence="7" id="KW-0645">Protease</keyword>
<evidence type="ECO:0000256" key="8">
    <source>
        <dbReference type="ARBA" id="ARBA00022723"/>
    </source>
</evidence>
<dbReference type="OrthoDB" id="100605at2"/>
<dbReference type="Proteomes" id="UP000066624">
    <property type="component" value="Chromosome"/>
</dbReference>
<keyword evidence="8" id="KW-0479">Metal-binding</keyword>
<dbReference type="Gene3D" id="2.60.40.1730">
    <property type="entry name" value="tricorn interacting facor f3 domain"/>
    <property type="match status" value="1"/>
</dbReference>
<evidence type="ECO:0000256" key="11">
    <source>
        <dbReference type="ARBA" id="ARBA00023049"/>
    </source>
</evidence>
<dbReference type="PRINTS" id="PR00756">
    <property type="entry name" value="ALADIPTASE"/>
</dbReference>
<dbReference type="SUPFAM" id="SSF55486">
    <property type="entry name" value="Metalloproteases ('zincins'), catalytic domain"/>
    <property type="match status" value="1"/>
</dbReference>
<keyword evidence="11" id="KW-0482">Metalloprotease</keyword>
<dbReference type="PATRIC" id="fig|1579979.3.peg.2531"/>
<evidence type="ECO:0000256" key="9">
    <source>
        <dbReference type="ARBA" id="ARBA00022801"/>
    </source>
</evidence>
<dbReference type="EC" id="3.4.11.2" evidence="4 12"/>
<keyword evidence="14" id="KW-1185">Reference proteome</keyword>
<dbReference type="InterPro" id="IPR045357">
    <property type="entry name" value="Aminopeptidase_N-like_N"/>
</dbReference>
<evidence type="ECO:0000256" key="1">
    <source>
        <dbReference type="ARBA" id="ARBA00000098"/>
    </source>
</evidence>
<evidence type="ECO:0000256" key="12">
    <source>
        <dbReference type="NCBIfam" id="TIGR02414"/>
    </source>
</evidence>
<dbReference type="InterPro" id="IPR042097">
    <property type="entry name" value="Aminopeptidase_N-like_N_sf"/>
</dbReference>
<dbReference type="InterPro" id="IPR001930">
    <property type="entry name" value="Peptidase_M1"/>
</dbReference>
<comment type="cofactor">
    <cofactor evidence="2">
        <name>Zn(2+)</name>
        <dbReference type="ChEBI" id="CHEBI:29105"/>
    </cofactor>
</comment>
<dbReference type="Pfam" id="PF17432">
    <property type="entry name" value="DUF3458_C"/>
    <property type="match status" value="1"/>
</dbReference>
<dbReference type="FunFam" id="3.30.2010.30:FF:000002">
    <property type="entry name" value="Putative aminopeptidase N"/>
    <property type="match status" value="1"/>
</dbReference>
<dbReference type="Pfam" id="PF11940">
    <property type="entry name" value="DUF3458"/>
    <property type="match status" value="1"/>
</dbReference>
<dbReference type="GO" id="GO:0008237">
    <property type="term" value="F:metallopeptidase activity"/>
    <property type="evidence" value="ECO:0007669"/>
    <property type="project" value="UniProtKB-UniRule"/>
</dbReference>